<feature type="transmembrane region" description="Helical" evidence="4">
    <location>
        <begin position="71"/>
        <end position="91"/>
    </location>
</feature>
<keyword evidence="7" id="KW-1185">Reference proteome</keyword>
<evidence type="ECO:0000256" key="3">
    <source>
        <dbReference type="SAM" id="MobiDB-lite"/>
    </source>
</evidence>
<evidence type="ECO:0000313" key="6">
    <source>
        <dbReference type="EMBL" id="MFC3104643.1"/>
    </source>
</evidence>
<evidence type="ECO:0000313" key="7">
    <source>
        <dbReference type="Proteomes" id="UP001595462"/>
    </source>
</evidence>
<dbReference type="InterPro" id="IPR000160">
    <property type="entry name" value="GGDEF_dom"/>
</dbReference>
<feature type="transmembrane region" description="Helical" evidence="4">
    <location>
        <begin position="150"/>
        <end position="167"/>
    </location>
</feature>
<dbReference type="Gene3D" id="3.30.70.270">
    <property type="match status" value="1"/>
</dbReference>
<feature type="domain" description="GGDEF" evidence="5">
    <location>
        <begin position="212"/>
        <end position="345"/>
    </location>
</feature>
<dbReference type="PANTHER" id="PTHR45138:SF9">
    <property type="entry name" value="DIGUANYLATE CYCLASE DGCM-RELATED"/>
    <property type="match status" value="1"/>
</dbReference>
<evidence type="ECO:0000259" key="5">
    <source>
        <dbReference type="PROSITE" id="PS50887"/>
    </source>
</evidence>
<name>A0ABV7EPJ5_9GAMM</name>
<dbReference type="InterPro" id="IPR048435">
    <property type="entry name" value="MASE6"/>
</dbReference>
<dbReference type="NCBIfam" id="TIGR00254">
    <property type="entry name" value="GGDEF"/>
    <property type="match status" value="1"/>
</dbReference>
<proteinExistence type="predicted"/>
<organism evidence="6 7">
    <name type="scientific">Salinisphaera aquimarina</name>
    <dbReference type="NCBI Taxonomy" id="2094031"/>
    <lineage>
        <taxon>Bacteria</taxon>
        <taxon>Pseudomonadati</taxon>
        <taxon>Pseudomonadota</taxon>
        <taxon>Gammaproteobacteria</taxon>
        <taxon>Salinisphaerales</taxon>
        <taxon>Salinisphaeraceae</taxon>
        <taxon>Salinisphaera</taxon>
    </lineage>
</organism>
<evidence type="ECO:0000256" key="1">
    <source>
        <dbReference type="ARBA" id="ARBA00012528"/>
    </source>
</evidence>
<dbReference type="EMBL" id="JBHRSS010000004">
    <property type="protein sequence ID" value="MFC3104643.1"/>
    <property type="molecule type" value="Genomic_DNA"/>
</dbReference>
<comment type="catalytic activity">
    <reaction evidence="2">
        <text>2 GTP = 3',3'-c-di-GMP + 2 diphosphate</text>
        <dbReference type="Rhea" id="RHEA:24898"/>
        <dbReference type="ChEBI" id="CHEBI:33019"/>
        <dbReference type="ChEBI" id="CHEBI:37565"/>
        <dbReference type="ChEBI" id="CHEBI:58805"/>
        <dbReference type="EC" id="2.7.7.65"/>
    </reaction>
</comment>
<keyword evidence="4" id="KW-0472">Membrane</keyword>
<dbReference type="Pfam" id="PF20966">
    <property type="entry name" value="MASE6"/>
    <property type="match status" value="1"/>
</dbReference>
<dbReference type="InterPro" id="IPR029787">
    <property type="entry name" value="Nucleotide_cyclase"/>
</dbReference>
<feature type="transmembrane region" description="Helical" evidence="4">
    <location>
        <begin position="97"/>
        <end position="114"/>
    </location>
</feature>
<feature type="transmembrane region" description="Helical" evidence="4">
    <location>
        <begin position="44"/>
        <end position="64"/>
    </location>
</feature>
<dbReference type="Proteomes" id="UP001595462">
    <property type="component" value="Unassembled WGS sequence"/>
</dbReference>
<dbReference type="InterPro" id="IPR050469">
    <property type="entry name" value="Diguanylate_Cyclase"/>
</dbReference>
<protein>
    <recommendedName>
        <fullName evidence="1">diguanylate cyclase</fullName>
        <ecNumber evidence="1">2.7.7.65</ecNumber>
    </recommendedName>
</protein>
<feature type="transmembrane region" description="Helical" evidence="4">
    <location>
        <begin position="121"/>
        <end position="138"/>
    </location>
</feature>
<keyword evidence="4" id="KW-0812">Transmembrane</keyword>
<sequence>MRDTRSNSYDGFAARHRRTVLLVLVTLTALFGAAYVIINLQAGKYIIAGMELAMTVFAATLIVIVRGTRRLTEWTIAFIIPFYAVMMYGFYSPNTEVTVYSWVMVIPLLAHLLLGRRLGAVLSLFFIGCAGALFYHRFGGASLVQTPGAIANVTMATATVFALAHFYEASREQAERRLARMAMTDALTGLPNRAYFEQIFEQEKQEHVAHDLPLSLLMVDVDFFKQVNDVHGHEAGDAALRDIATAMRDNVRQGDAVGRLGGEEFAILLCNSDKRRGQAIAEELRRAVERCGCRHRNKALNLTASFGVATLVASGQTFEDLLSRADRCLYSAKRAGRNRVVVDPPKPAGGAAPGTMPAPPLMSRHPAGPGQEAQKPER</sequence>
<feature type="region of interest" description="Disordered" evidence="3">
    <location>
        <begin position="340"/>
        <end position="378"/>
    </location>
</feature>
<dbReference type="PROSITE" id="PS50887">
    <property type="entry name" value="GGDEF"/>
    <property type="match status" value="1"/>
</dbReference>
<dbReference type="CDD" id="cd01949">
    <property type="entry name" value="GGDEF"/>
    <property type="match status" value="1"/>
</dbReference>
<reference evidence="7" key="1">
    <citation type="journal article" date="2019" name="Int. J. Syst. Evol. Microbiol.">
        <title>The Global Catalogue of Microorganisms (GCM) 10K type strain sequencing project: providing services to taxonomists for standard genome sequencing and annotation.</title>
        <authorList>
            <consortium name="The Broad Institute Genomics Platform"/>
            <consortium name="The Broad Institute Genome Sequencing Center for Infectious Disease"/>
            <person name="Wu L."/>
            <person name="Ma J."/>
        </authorList>
    </citation>
    <scope>NUCLEOTIDE SEQUENCE [LARGE SCALE GENOMIC DNA]</scope>
    <source>
        <strain evidence="7">KCTC 52640</strain>
    </source>
</reference>
<accession>A0ABV7EPJ5</accession>
<evidence type="ECO:0000256" key="2">
    <source>
        <dbReference type="ARBA" id="ARBA00034247"/>
    </source>
</evidence>
<dbReference type="EC" id="2.7.7.65" evidence="1"/>
<keyword evidence="4" id="KW-1133">Transmembrane helix</keyword>
<dbReference type="RefSeq" id="WP_380689967.1">
    <property type="nucleotide sequence ID" value="NZ_JBHRSS010000004.1"/>
</dbReference>
<comment type="caution">
    <text evidence="6">The sequence shown here is derived from an EMBL/GenBank/DDBJ whole genome shotgun (WGS) entry which is preliminary data.</text>
</comment>
<dbReference type="PANTHER" id="PTHR45138">
    <property type="entry name" value="REGULATORY COMPONENTS OF SENSORY TRANSDUCTION SYSTEM"/>
    <property type="match status" value="1"/>
</dbReference>
<evidence type="ECO:0000256" key="4">
    <source>
        <dbReference type="SAM" id="Phobius"/>
    </source>
</evidence>
<dbReference type="SMART" id="SM00267">
    <property type="entry name" value="GGDEF"/>
    <property type="match status" value="1"/>
</dbReference>
<dbReference type="SUPFAM" id="SSF55073">
    <property type="entry name" value="Nucleotide cyclase"/>
    <property type="match status" value="1"/>
</dbReference>
<gene>
    <name evidence="6" type="ORF">ACFOSU_12190</name>
</gene>
<feature type="transmembrane region" description="Helical" evidence="4">
    <location>
        <begin position="20"/>
        <end position="38"/>
    </location>
</feature>
<dbReference type="InterPro" id="IPR043128">
    <property type="entry name" value="Rev_trsase/Diguanyl_cyclase"/>
</dbReference>
<dbReference type="Pfam" id="PF00990">
    <property type="entry name" value="GGDEF"/>
    <property type="match status" value="1"/>
</dbReference>